<evidence type="ECO:0000313" key="2">
    <source>
        <dbReference type="EMBL" id="MDT0112607.1"/>
    </source>
</evidence>
<dbReference type="EMBL" id="JASBAM010000001">
    <property type="protein sequence ID" value="MDT0112607.1"/>
    <property type="molecule type" value="Genomic_DNA"/>
</dbReference>
<organism evidence="2 3">
    <name type="scientific">Listeria cossartiae subsp. cayugensis</name>
    <dbReference type="NCBI Taxonomy" id="2713505"/>
    <lineage>
        <taxon>Bacteria</taxon>
        <taxon>Bacillati</taxon>
        <taxon>Bacillota</taxon>
        <taxon>Bacilli</taxon>
        <taxon>Bacillales</taxon>
        <taxon>Listeriaceae</taxon>
        <taxon>Listeria</taxon>
        <taxon>Listeria cossartiae</taxon>
    </lineage>
</organism>
<sequence>MKYIHKISLFLLIWLLFTAFTYVVLVGIGWFGILFVLIAEIPSNAFVLVALAVGLLCGMVAITDDEGDA</sequence>
<name>A0ABU2IIV3_9LIST</name>
<accession>A0ABU2IIV3</accession>
<protein>
    <recommendedName>
        <fullName evidence="4">DUF2929 family protein</fullName>
    </recommendedName>
</protein>
<gene>
    <name evidence="2" type="ORF">QJV37_00525</name>
</gene>
<keyword evidence="1" id="KW-0472">Membrane</keyword>
<reference evidence="2 3" key="1">
    <citation type="submission" date="2023-05" db="EMBL/GenBank/DDBJ databases">
        <title>A Combination of Whole Genome Sequencing and Metagenomics Reveals Diversity of Listeria spp. in Soil Collected from the Nantahala National Forest.</title>
        <authorList>
            <person name="Wang J."/>
            <person name="Schamp C.N."/>
            <person name="Hudson L.K."/>
            <person name="Chaggar H.K."/>
            <person name="Bryan D.W."/>
            <person name="Radosevich M."/>
            <person name="Denes T.G."/>
        </authorList>
    </citation>
    <scope>NUCLEOTIDE SEQUENCE [LARGE SCALE GENOMIC DNA]</scope>
    <source>
        <strain evidence="2 3">UTK S2-0002</strain>
    </source>
</reference>
<keyword evidence="1" id="KW-0812">Transmembrane</keyword>
<evidence type="ECO:0000256" key="1">
    <source>
        <dbReference type="SAM" id="Phobius"/>
    </source>
</evidence>
<comment type="caution">
    <text evidence="2">The sequence shown here is derived from an EMBL/GenBank/DDBJ whole genome shotgun (WGS) entry which is preliminary data.</text>
</comment>
<dbReference type="Proteomes" id="UP001252688">
    <property type="component" value="Unassembled WGS sequence"/>
</dbReference>
<feature type="transmembrane region" description="Helical" evidence="1">
    <location>
        <begin position="12"/>
        <end position="39"/>
    </location>
</feature>
<feature type="transmembrane region" description="Helical" evidence="1">
    <location>
        <begin position="45"/>
        <end position="63"/>
    </location>
</feature>
<keyword evidence="1" id="KW-1133">Transmembrane helix</keyword>
<proteinExistence type="predicted"/>
<dbReference type="RefSeq" id="WP_311177996.1">
    <property type="nucleotide sequence ID" value="NZ_JASAZZ010000001.1"/>
</dbReference>
<evidence type="ECO:0008006" key="4">
    <source>
        <dbReference type="Google" id="ProtNLM"/>
    </source>
</evidence>
<keyword evidence="3" id="KW-1185">Reference proteome</keyword>
<evidence type="ECO:0000313" key="3">
    <source>
        <dbReference type="Proteomes" id="UP001252688"/>
    </source>
</evidence>